<dbReference type="Proteomes" id="UP000198406">
    <property type="component" value="Unassembled WGS sequence"/>
</dbReference>
<dbReference type="FunCoup" id="A0A1Z5J655">
    <property type="interactions" value="36"/>
</dbReference>
<dbReference type="OrthoDB" id="6512918at2759"/>
<accession>A0A1Z5J655</accession>
<gene>
    <name evidence="4" type="ORF">FisN_6Lh244</name>
</gene>
<keyword evidence="1" id="KW-0547">Nucleotide-binding</keyword>
<evidence type="ECO:0000313" key="5">
    <source>
        <dbReference type="Proteomes" id="UP000198406"/>
    </source>
</evidence>
<evidence type="ECO:0000313" key="4">
    <source>
        <dbReference type="EMBL" id="GAX09382.1"/>
    </source>
</evidence>
<dbReference type="GO" id="GO:0016887">
    <property type="term" value="F:ATP hydrolysis activity"/>
    <property type="evidence" value="ECO:0007669"/>
    <property type="project" value="InterPro"/>
</dbReference>
<evidence type="ECO:0000259" key="3">
    <source>
        <dbReference type="PROSITE" id="PS50893"/>
    </source>
</evidence>
<feature type="domain" description="ABC transporter" evidence="3">
    <location>
        <begin position="20"/>
        <end position="270"/>
    </location>
</feature>
<evidence type="ECO:0000256" key="2">
    <source>
        <dbReference type="ARBA" id="ARBA00022840"/>
    </source>
</evidence>
<comment type="caution">
    <text evidence="4">The sequence shown here is derived from an EMBL/GenBank/DDBJ whole genome shotgun (WGS) entry which is preliminary data.</text>
</comment>
<dbReference type="PANTHER" id="PTHR43158:SF2">
    <property type="entry name" value="SKFA PEPTIDE EXPORT ATP-BINDING PROTEIN SKFE"/>
    <property type="match status" value="1"/>
</dbReference>
<sequence>MEPIQPKPLPEIPPYGENAIDIQNLTFAYSAGSNGSSLDKIDPNKCILRDLNLSLRKGSRCLLIGGNGSGKSTLLRILAGRHLTKNPNPQSHVKVLGLHAFHDTRLNFHRAYLDCDWGMRNVAFVGAAVPLMADIPVHKMMERLQASYPERRQELLEMLNIDINWRMHQLSDGQRRRVQIFLGLIRPFQILLLDEITTSLDVCVRQDLLRWLVRESEERGATIIYATHIFDGLDDWASHLFYLTNKGQCGWQGKMEELEVYHKLKAENHPCKMLAIADHWLRAELNENRRLQQFEPAQGAAVRLPDPTDISQGGYASGRLQTDEEIAARKQRHERAAALHAIKMQSMEQ</sequence>
<dbReference type="EMBL" id="BDSP01000007">
    <property type="protein sequence ID" value="GAX09382.1"/>
    <property type="molecule type" value="Genomic_DNA"/>
</dbReference>
<dbReference type="InParanoid" id="A0A1Z5J655"/>
<keyword evidence="2" id="KW-0067">ATP-binding</keyword>
<keyword evidence="5" id="KW-1185">Reference proteome</keyword>
<proteinExistence type="predicted"/>
<dbReference type="AlphaFoldDB" id="A0A1Z5J655"/>
<reference evidence="4 5" key="1">
    <citation type="journal article" date="2015" name="Plant Cell">
        <title>Oil accumulation by the oleaginous diatom Fistulifera solaris as revealed by the genome and transcriptome.</title>
        <authorList>
            <person name="Tanaka T."/>
            <person name="Maeda Y."/>
            <person name="Veluchamy A."/>
            <person name="Tanaka M."/>
            <person name="Abida H."/>
            <person name="Marechal E."/>
            <person name="Bowler C."/>
            <person name="Muto M."/>
            <person name="Sunaga Y."/>
            <person name="Tanaka M."/>
            <person name="Yoshino T."/>
            <person name="Taniguchi T."/>
            <person name="Fukuda Y."/>
            <person name="Nemoto M."/>
            <person name="Matsumoto M."/>
            <person name="Wong P.S."/>
            <person name="Aburatani S."/>
            <person name="Fujibuchi W."/>
        </authorList>
    </citation>
    <scope>NUCLEOTIDE SEQUENCE [LARGE SCALE GENOMIC DNA]</scope>
    <source>
        <strain evidence="4 5">JPCC DA0580</strain>
    </source>
</reference>
<dbReference type="SMART" id="SM00382">
    <property type="entry name" value="AAA"/>
    <property type="match status" value="1"/>
</dbReference>
<dbReference type="InterPro" id="IPR003593">
    <property type="entry name" value="AAA+_ATPase"/>
</dbReference>
<evidence type="ECO:0000256" key="1">
    <source>
        <dbReference type="ARBA" id="ARBA00022741"/>
    </source>
</evidence>
<dbReference type="InterPro" id="IPR027417">
    <property type="entry name" value="P-loop_NTPase"/>
</dbReference>
<dbReference type="PROSITE" id="PS50893">
    <property type="entry name" value="ABC_TRANSPORTER_2"/>
    <property type="match status" value="1"/>
</dbReference>
<dbReference type="Gene3D" id="3.40.50.300">
    <property type="entry name" value="P-loop containing nucleotide triphosphate hydrolases"/>
    <property type="match status" value="1"/>
</dbReference>
<dbReference type="SUPFAM" id="SSF52540">
    <property type="entry name" value="P-loop containing nucleoside triphosphate hydrolases"/>
    <property type="match status" value="1"/>
</dbReference>
<dbReference type="InterPro" id="IPR003439">
    <property type="entry name" value="ABC_transporter-like_ATP-bd"/>
</dbReference>
<dbReference type="Pfam" id="PF00005">
    <property type="entry name" value="ABC_tran"/>
    <property type="match status" value="1"/>
</dbReference>
<name>A0A1Z5J655_FISSO</name>
<dbReference type="PANTHER" id="PTHR43158">
    <property type="entry name" value="SKFA PEPTIDE EXPORT ATP-BINDING PROTEIN SKFE"/>
    <property type="match status" value="1"/>
</dbReference>
<protein>
    <submittedName>
        <fullName evidence="4">CCR4-NOT complex subunit CAF16</fullName>
    </submittedName>
</protein>
<organism evidence="4 5">
    <name type="scientific">Fistulifera solaris</name>
    <name type="common">Oleaginous diatom</name>
    <dbReference type="NCBI Taxonomy" id="1519565"/>
    <lineage>
        <taxon>Eukaryota</taxon>
        <taxon>Sar</taxon>
        <taxon>Stramenopiles</taxon>
        <taxon>Ochrophyta</taxon>
        <taxon>Bacillariophyta</taxon>
        <taxon>Bacillariophyceae</taxon>
        <taxon>Bacillariophycidae</taxon>
        <taxon>Naviculales</taxon>
        <taxon>Naviculaceae</taxon>
        <taxon>Fistulifera</taxon>
    </lineage>
</organism>
<dbReference type="GO" id="GO:0005524">
    <property type="term" value="F:ATP binding"/>
    <property type="evidence" value="ECO:0007669"/>
    <property type="project" value="UniProtKB-KW"/>
</dbReference>